<gene>
    <name evidence="1" type="ORF">IAB69_04215</name>
</gene>
<organism evidence="1 2">
    <name type="scientific">Candidatus Coproplasma excrementigallinarum</name>
    <dbReference type="NCBI Taxonomy" id="2840747"/>
    <lineage>
        <taxon>Bacteria</taxon>
        <taxon>Bacillati</taxon>
        <taxon>Bacillota</taxon>
        <taxon>Clostridia</taxon>
        <taxon>Eubacteriales</taxon>
        <taxon>Candidatus Coproplasma</taxon>
    </lineage>
</organism>
<accession>A0A9D1MKN5</accession>
<reference evidence="1" key="1">
    <citation type="submission" date="2020-10" db="EMBL/GenBank/DDBJ databases">
        <authorList>
            <person name="Gilroy R."/>
        </authorList>
    </citation>
    <scope>NUCLEOTIDE SEQUENCE</scope>
    <source>
        <strain evidence="1">CHK195-12923</strain>
    </source>
</reference>
<reference evidence="1" key="2">
    <citation type="journal article" date="2021" name="PeerJ">
        <title>Extensive microbial diversity within the chicken gut microbiome revealed by metagenomics and culture.</title>
        <authorList>
            <person name="Gilroy R."/>
            <person name="Ravi A."/>
            <person name="Getino M."/>
            <person name="Pursley I."/>
            <person name="Horton D.L."/>
            <person name="Alikhan N.F."/>
            <person name="Baker D."/>
            <person name="Gharbi K."/>
            <person name="Hall N."/>
            <person name="Watson M."/>
            <person name="Adriaenssens E.M."/>
            <person name="Foster-Nyarko E."/>
            <person name="Jarju S."/>
            <person name="Secka A."/>
            <person name="Antonio M."/>
            <person name="Oren A."/>
            <person name="Chaudhuri R.R."/>
            <person name="La Ragione R."/>
            <person name="Hildebrand F."/>
            <person name="Pallen M.J."/>
        </authorList>
    </citation>
    <scope>NUCLEOTIDE SEQUENCE</scope>
    <source>
        <strain evidence="1">CHK195-12923</strain>
    </source>
</reference>
<comment type="caution">
    <text evidence="1">The sequence shown here is derived from an EMBL/GenBank/DDBJ whole genome shotgun (WGS) entry which is preliminary data.</text>
</comment>
<proteinExistence type="predicted"/>
<evidence type="ECO:0000313" key="2">
    <source>
        <dbReference type="Proteomes" id="UP000824110"/>
    </source>
</evidence>
<protein>
    <submittedName>
        <fullName evidence="1">Uncharacterized protein</fullName>
    </submittedName>
</protein>
<evidence type="ECO:0000313" key="1">
    <source>
        <dbReference type="EMBL" id="HIU61833.1"/>
    </source>
</evidence>
<dbReference type="Proteomes" id="UP000824110">
    <property type="component" value="Unassembled WGS sequence"/>
</dbReference>
<name>A0A9D1MKN5_9FIRM</name>
<dbReference type="AlphaFoldDB" id="A0A9D1MKN5"/>
<dbReference type="EMBL" id="DVNE01000041">
    <property type="protein sequence ID" value="HIU61833.1"/>
    <property type="molecule type" value="Genomic_DNA"/>
</dbReference>
<sequence>MKDVLDIYKAGDSFNDEEQRMIISAVTGQVFFVGSTELRNCVRIKAGDYAISLFDENKEVTT</sequence>